<accession>B8GNF1</accession>
<keyword evidence="6" id="KW-0175">Coiled coil</keyword>
<dbReference type="GO" id="GO:0030428">
    <property type="term" value="C:cell septum"/>
    <property type="evidence" value="ECO:0007669"/>
    <property type="project" value="TreeGrafter"/>
</dbReference>
<comment type="function">
    <text evidence="9">Activator of cell division through the inhibition of FtsZ GTPase activity, therefore promoting FtsZ assembly into bundles of protofilaments necessary for the formation of the division Z ring. It is recruited early at mid-cell but it is not essential for cell division.</text>
</comment>
<evidence type="ECO:0000256" key="5">
    <source>
        <dbReference type="ARBA" id="ARBA00022618"/>
    </source>
</evidence>
<dbReference type="HOGENOM" id="CLU_116623_2_1_6"/>
<sequence length="104" mass="11553">MSNPAEPVAVQILGKEYKVACPQDERSALIASASLLDRRMQEIRDSGRIIGGDRIAVMAALNITHEMLVTRNQRESLSQNLSARIRALQDKIDHALENGQQMDL</sequence>
<proteinExistence type="inferred from homology"/>
<dbReference type="SUPFAM" id="SSF102829">
    <property type="entry name" value="Cell division protein ZapA-like"/>
    <property type="match status" value="1"/>
</dbReference>
<evidence type="ECO:0000256" key="9">
    <source>
        <dbReference type="ARBA" id="ARBA00024910"/>
    </source>
</evidence>
<dbReference type="RefSeq" id="WP_012639317.1">
    <property type="nucleotide sequence ID" value="NC_011901.1"/>
</dbReference>
<dbReference type="KEGG" id="tgr:Tgr7_2768"/>
<keyword evidence="5" id="KW-0132">Cell division</keyword>
<dbReference type="GO" id="GO:0000921">
    <property type="term" value="P:septin ring assembly"/>
    <property type="evidence" value="ECO:0007669"/>
    <property type="project" value="TreeGrafter"/>
</dbReference>
<evidence type="ECO:0000256" key="2">
    <source>
        <dbReference type="ARBA" id="ARBA00010074"/>
    </source>
</evidence>
<evidence type="ECO:0000256" key="6">
    <source>
        <dbReference type="ARBA" id="ARBA00023054"/>
    </source>
</evidence>
<dbReference type="eggNOG" id="COG3027">
    <property type="taxonomic scope" value="Bacteria"/>
</dbReference>
<evidence type="ECO:0000256" key="7">
    <source>
        <dbReference type="ARBA" id="ARBA00023210"/>
    </source>
</evidence>
<dbReference type="InterPro" id="IPR007838">
    <property type="entry name" value="Cell_div_ZapA-like"/>
</dbReference>
<evidence type="ECO:0000256" key="8">
    <source>
        <dbReference type="ARBA" id="ARBA00023306"/>
    </source>
</evidence>
<dbReference type="GO" id="GO:0000917">
    <property type="term" value="P:division septum assembly"/>
    <property type="evidence" value="ECO:0007669"/>
    <property type="project" value="UniProtKB-KW"/>
</dbReference>
<comment type="similarity">
    <text evidence="2">Belongs to the ZapA family. Type 1 subfamily.</text>
</comment>
<name>B8GNF1_THISH</name>
<dbReference type="GO" id="GO:0005829">
    <property type="term" value="C:cytosol"/>
    <property type="evidence" value="ECO:0007669"/>
    <property type="project" value="TreeGrafter"/>
</dbReference>
<dbReference type="InterPro" id="IPR036192">
    <property type="entry name" value="Cell_div_ZapA-like_sf"/>
</dbReference>
<organism evidence="12 13">
    <name type="scientific">Thioalkalivibrio sulfidiphilus (strain HL-EbGR7)</name>
    <dbReference type="NCBI Taxonomy" id="396588"/>
    <lineage>
        <taxon>Bacteria</taxon>
        <taxon>Pseudomonadati</taxon>
        <taxon>Pseudomonadota</taxon>
        <taxon>Gammaproteobacteria</taxon>
        <taxon>Chromatiales</taxon>
        <taxon>Ectothiorhodospiraceae</taxon>
        <taxon>Thioalkalivibrio</taxon>
    </lineage>
</organism>
<dbReference type="Proteomes" id="UP000002383">
    <property type="component" value="Chromosome"/>
</dbReference>
<evidence type="ECO:0000256" key="3">
    <source>
        <dbReference type="ARBA" id="ARBA00015195"/>
    </source>
</evidence>
<dbReference type="STRING" id="396588.Tgr7_2768"/>
<gene>
    <name evidence="12" type="ordered locus">Tgr7_2768</name>
</gene>
<evidence type="ECO:0000256" key="1">
    <source>
        <dbReference type="ARBA" id="ARBA00004496"/>
    </source>
</evidence>
<evidence type="ECO:0000256" key="11">
    <source>
        <dbReference type="ARBA" id="ARBA00033158"/>
    </source>
</evidence>
<dbReference type="GO" id="GO:0043093">
    <property type="term" value="P:FtsZ-dependent cytokinesis"/>
    <property type="evidence" value="ECO:0007669"/>
    <property type="project" value="TreeGrafter"/>
</dbReference>
<dbReference type="GO" id="GO:0032153">
    <property type="term" value="C:cell division site"/>
    <property type="evidence" value="ECO:0007669"/>
    <property type="project" value="TreeGrafter"/>
</dbReference>
<evidence type="ECO:0000256" key="10">
    <source>
        <dbReference type="ARBA" id="ARBA00026068"/>
    </source>
</evidence>
<keyword evidence="8" id="KW-0131">Cell cycle</keyword>
<dbReference type="OrthoDB" id="5772359at2"/>
<evidence type="ECO:0000313" key="13">
    <source>
        <dbReference type="Proteomes" id="UP000002383"/>
    </source>
</evidence>
<keyword evidence="13" id="KW-1185">Reference proteome</keyword>
<protein>
    <recommendedName>
        <fullName evidence="3">Cell division protein ZapA</fullName>
    </recommendedName>
    <alternativeName>
        <fullName evidence="11">Z ring-associated protein ZapA</fullName>
    </alternativeName>
</protein>
<dbReference type="PANTHER" id="PTHR34981">
    <property type="entry name" value="CELL DIVISION PROTEIN ZAPA"/>
    <property type="match status" value="1"/>
</dbReference>
<dbReference type="EMBL" id="CP001339">
    <property type="protein sequence ID" value="ACL73842.1"/>
    <property type="molecule type" value="Genomic_DNA"/>
</dbReference>
<dbReference type="Gene3D" id="1.20.5.50">
    <property type="match status" value="1"/>
</dbReference>
<dbReference type="AlphaFoldDB" id="B8GNF1"/>
<keyword evidence="7" id="KW-0717">Septation</keyword>
<comment type="subcellular location">
    <subcellularLocation>
        <location evidence="1">Cytoplasm</location>
    </subcellularLocation>
</comment>
<evidence type="ECO:0000256" key="4">
    <source>
        <dbReference type="ARBA" id="ARBA00022490"/>
    </source>
</evidence>
<keyword evidence="4" id="KW-0963">Cytoplasm</keyword>
<dbReference type="Gene3D" id="3.30.160.880">
    <property type="entry name" value="Cell division protein ZapA protomer, N-terminal domain"/>
    <property type="match status" value="1"/>
</dbReference>
<dbReference type="InterPro" id="IPR042233">
    <property type="entry name" value="Cell_div_ZapA_N"/>
</dbReference>
<comment type="subunit">
    <text evidence="10">Homodimer. Interacts with FtsZ.</text>
</comment>
<dbReference type="PANTHER" id="PTHR34981:SF1">
    <property type="entry name" value="CELL DIVISION PROTEIN ZAPA"/>
    <property type="match status" value="1"/>
</dbReference>
<evidence type="ECO:0000313" key="12">
    <source>
        <dbReference type="EMBL" id="ACL73842.1"/>
    </source>
</evidence>
<dbReference type="Pfam" id="PF05164">
    <property type="entry name" value="ZapA"/>
    <property type="match status" value="1"/>
</dbReference>
<reference evidence="12 13" key="1">
    <citation type="journal article" date="2011" name="Stand. Genomic Sci.">
        <title>Complete genome sequence of 'Thioalkalivibrio sulfidophilus' HL-EbGr7.</title>
        <authorList>
            <person name="Muyzer G."/>
            <person name="Sorokin D.Y."/>
            <person name="Mavromatis K."/>
            <person name="Lapidus A."/>
            <person name="Clum A."/>
            <person name="Ivanova N."/>
            <person name="Pati A."/>
            <person name="d'Haeseleer P."/>
            <person name="Woyke T."/>
            <person name="Kyrpides N.C."/>
        </authorList>
    </citation>
    <scope>NUCLEOTIDE SEQUENCE [LARGE SCALE GENOMIC DNA]</scope>
    <source>
        <strain evidence="12 13">HL-EbGR7</strain>
    </source>
</reference>